<accession>A0A9P7VBC4</accession>
<proteinExistence type="predicted"/>
<name>A0A9P7VBC4_9ASCO</name>
<dbReference type="GeneID" id="66117640"/>
<dbReference type="OrthoDB" id="431202at2759"/>
<evidence type="ECO:0000313" key="3">
    <source>
        <dbReference type="Proteomes" id="UP000790833"/>
    </source>
</evidence>
<dbReference type="PANTHER" id="PTHR31735">
    <property type="entry name" value="VACUOLAR MEMBRANE PROTEIN YPL162C"/>
    <property type="match status" value="1"/>
</dbReference>
<comment type="caution">
    <text evidence="2">The sequence shown here is derived from an EMBL/GenBank/DDBJ whole genome shotgun (WGS) entry which is preliminary data.</text>
</comment>
<keyword evidence="1" id="KW-0472">Membrane</keyword>
<dbReference type="PANTHER" id="PTHR31735:SF1">
    <property type="entry name" value="VACUOLAR MEMBRANE PROTEIN YPL162C"/>
    <property type="match status" value="1"/>
</dbReference>
<feature type="transmembrane region" description="Helical" evidence="1">
    <location>
        <begin position="58"/>
        <end position="78"/>
    </location>
</feature>
<dbReference type="AlphaFoldDB" id="A0A9P7VBC4"/>
<organism evidence="2 3">
    <name type="scientific">Scheffersomyces spartinae</name>
    <dbReference type="NCBI Taxonomy" id="45513"/>
    <lineage>
        <taxon>Eukaryota</taxon>
        <taxon>Fungi</taxon>
        <taxon>Dikarya</taxon>
        <taxon>Ascomycota</taxon>
        <taxon>Saccharomycotina</taxon>
        <taxon>Pichiomycetes</taxon>
        <taxon>Debaryomycetaceae</taxon>
        <taxon>Scheffersomyces</taxon>
    </lineage>
</organism>
<feature type="transmembrane region" description="Helical" evidence="1">
    <location>
        <begin position="145"/>
        <end position="168"/>
    </location>
</feature>
<feature type="transmembrane region" description="Helical" evidence="1">
    <location>
        <begin position="202"/>
        <end position="220"/>
    </location>
</feature>
<feature type="transmembrane region" description="Helical" evidence="1">
    <location>
        <begin position="98"/>
        <end position="117"/>
    </location>
</feature>
<feature type="transmembrane region" description="Helical" evidence="1">
    <location>
        <begin position="20"/>
        <end position="38"/>
    </location>
</feature>
<keyword evidence="1" id="KW-1133">Transmembrane helix</keyword>
<evidence type="ECO:0008006" key="4">
    <source>
        <dbReference type="Google" id="ProtNLM"/>
    </source>
</evidence>
<reference evidence="2" key="1">
    <citation type="submission" date="2021-03" db="EMBL/GenBank/DDBJ databases">
        <authorList>
            <person name="Palmer J.M."/>
        </authorList>
    </citation>
    <scope>NUCLEOTIDE SEQUENCE</scope>
    <source>
        <strain evidence="2">ARV_011</strain>
    </source>
</reference>
<evidence type="ECO:0000313" key="2">
    <source>
        <dbReference type="EMBL" id="KAG7194590.1"/>
    </source>
</evidence>
<protein>
    <recommendedName>
        <fullName evidence="4">Vacuolar membrane protein</fullName>
    </recommendedName>
</protein>
<sequence>MHRSSTDKTGTTIVNGMSTLADWIFAAIPTMVLMPKFIRKKEGFDSGDDDDGNCELIGTFSLLTQAGLGLLCLSCLVVKRYYEFPLRRSWPVWVMDVLKQLIGAMGVHVFNVLLSILKTQPSNGDVSQLVDDSNEPATSSDPCDWYFLNIVLDCTIGVYVLFLVFNLTNKICKRHFHMTEIDSGNYGDDPQRPSVKAYLKQLGIYFTCLMITKFILYGLVECFETQLLWICSNLILIWLRPYPEEVEIFIVLFVVPIFMNCLQLVLIDNFIQNQMFFIVNERLHQEYDGQGDESESVIRNEIDDILTQEGYTNQVLRKDGDNYGSI</sequence>
<evidence type="ECO:0000256" key="1">
    <source>
        <dbReference type="SAM" id="Phobius"/>
    </source>
</evidence>
<dbReference type="GO" id="GO:0016020">
    <property type="term" value="C:membrane"/>
    <property type="evidence" value="ECO:0007669"/>
    <property type="project" value="TreeGrafter"/>
</dbReference>
<dbReference type="Pfam" id="PF12400">
    <property type="entry name" value="STIMATE"/>
    <property type="match status" value="1"/>
</dbReference>
<dbReference type="RefSeq" id="XP_043050137.1">
    <property type="nucleotide sequence ID" value="XM_043194940.1"/>
</dbReference>
<dbReference type="Proteomes" id="UP000790833">
    <property type="component" value="Unassembled WGS sequence"/>
</dbReference>
<gene>
    <name evidence="2" type="ORF">KQ657_004266</name>
</gene>
<keyword evidence="1" id="KW-0812">Transmembrane</keyword>
<dbReference type="InterPro" id="IPR022127">
    <property type="entry name" value="STIMATE/YPL162C"/>
</dbReference>
<feature type="transmembrane region" description="Helical" evidence="1">
    <location>
        <begin position="248"/>
        <end position="267"/>
    </location>
</feature>
<dbReference type="EMBL" id="JAHMUF010000006">
    <property type="protein sequence ID" value="KAG7194590.1"/>
    <property type="molecule type" value="Genomic_DNA"/>
</dbReference>
<keyword evidence="3" id="KW-1185">Reference proteome</keyword>